<protein>
    <recommendedName>
        <fullName evidence="7">Carbamoyltransferase</fullName>
    </recommendedName>
</protein>
<dbReference type="InterPro" id="IPR003696">
    <property type="entry name" value="Carbtransf_dom"/>
</dbReference>
<feature type="compositionally biased region" description="Basic residues" evidence="2">
    <location>
        <begin position="34"/>
        <end position="47"/>
    </location>
</feature>
<dbReference type="AlphaFoldDB" id="A0A2P1PYI4"/>
<keyword evidence="6" id="KW-1185">Reference proteome</keyword>
<gene>
    <name evidence="5" type="ORF">C7S18_23085</name>
</gene>
<reference evidence="5 6" key="2">
    <citation type="submission" date="2018-03" db="EMBL/GenBank/DDBJ databases">
        <authorList>
            <person name="Keele B.F."/>
        </authorList>
    </citation>
    <scope>NUCLEOTIDE SEQUENCE [LARGE SCALE GENOMIC DNA]</scope>
    <source>
        <strain evidence="5 6">D13</strain>
    </source>
</reference>
<feature type="region of interest" description="Disordered" evidence="2">
    <location>
        <begin position="23"/>
        <end position="47"/>
    </location>
</feature>
<dbReference type="InterPro" id="IPR031730">
    <property type="entry name" value="Carbam_trans_C"/>
</dbReference>
<dbReference type="Gene3D" id="3.30.420.40">
    <property type="match status" value="2"/>
</dbReference>
<sequence length="657" mass="71932">MRLARWPLAAIGPYLRTRQRYEPGSAVPPIASSTRRHAGQRSARRPSHRILDVPPAMTLRNLPRITLGIGGSLGHDANAALMVDGRLLGASQQERYSRIKHDGGFPAAAIADLLADAGLTPAQVQTVVFSEKLFQTTVFDRTRAPSSWLSRGWSSLRSKFDRRPGFGHPFATQAAALMPQATQRFAWHHLTHVVGAFFTTDCERAAFLCVDGKGEDSNASIGRISAQGIEMLAELPGENGLGLFYTLTTRFLGFPSFGSEYKVMGLAPYGQPRFAMALRQLLQQGEGGAIRLARDAQFHPHQLDTLLPWVAATIGMPARQKSDPLRSEHADLAASLQLVFEESVMAMAAQAKALTGESTLLFAGGCAQNCVAAGIVRRSGLFAQVINSPVGGDMATGLGAALMDQWQQGLLPGLRVEDRGYYLGSLPGQAPAAAEPYRVEVGDDLFETVAGLLANGSIVAWCRDRMELGARALGARSILADARVPGMQSRLNLAVKFREGFRPFAPIILEERSGEWFDHSGPSRYMQFVEPLRADRRIASNSDQTDMRARLDARRCEVDSVVHVDYTARLQTVHAGTHADMHRLLSAFERCTGVPMLINTSFNVAGEPIVRTASEAWDCFLHTDIDFLVIDDQLFRNPMQLSREEKIAWVDRFKSLA</sequence>
<evidence type="ECO:0000256" key="1">
    <source>
        <dbReference type="ARBA" id="ARBA00006129"/>
    </source>
</evidence>
<dbReference type="KEGG" id="xba:C7S18_23085"/>
<dbReference type="Gene3D" id="3.90.870.20">
    <property type="entry name" value="Carbamoyltransferase, C-terminal domain"/>
    <property type="match status" value="1"/>
</dbReference>
<dbReference type="Pfam" id="PF02543">
    <property type="entry name" value="Carbam_trans_N"/>
    <property type="match status" value="2"/>
</dbReference>
<dbReference type="GO" id="GO:0003824">
    <property type="term" value="F:catalytic activity"/>
    <property type="evidence" value="ECO:0007669"/>
    <property type="project" value="InterPro"/>
</dbReference>
<dbReference type="PANTHER" id="PTHR34847:SF1">
    <property type="entry name" value="NODULATION PROTEIN U"/>
    <property type="match status" value="1"/>
</dbReference>
<dbReference type="OrthoDB" id="9780777at2"/>
<evidence type="ECO:0000256" key="2">
    <source>
        <dbReference type="SAM" id="MobiDB-lite"/>
    </source>
</evidence>
<dbReference type="CDD" id="cd24098">
    <property type="entry name" value="ASKHA_NBD_TobZ_N"/>
    <property type="match status" value="1"/>
</dbReference>
<dbReference type="EMBL" id="CP027860">
    <property type="protein sequence ID" value="AVP99884.1"/>
    <property type="molecule type" value="Genomic_DNA"/>
</dbReference>
<dbReference type="SUPFAM" id="SSF53067">
    <property type="entry name" value="Actin-like ATPase domain"/>
    <property type="match status" value="1"/>
</dbReference>
<organism evidence="5 6">
    <name type="scientific">Ahniella affigens</name>
    <dbReference type="NCBI Taxonomy" id="2021234"/>
    <lineage>
        <taxon>Bacteria</taxon>
        <taxon>Pseudomonadati</taxon>
        <taxon>Pseudomonadota</taxon>
        <taxon>Gammaproteobacteria</taxon>
        <taxon>Lysobacterales</taxon>
        <taxon>Rhodanobacteraceae</taxon>
        <taxon>Ahniella</taxon>
    </lineage>
</organism>
<evidence type="ECO:0000313" key="5">
    <source>
        <dbReference type="EMBL" id="AVP99884.1"/>
    </source>
</evidence>
<feature type="domain" description="Carbamoyltransferase" evidence="3">
    <location>
        <begin position="67"/>
        <end position="132"/>
    </location>
</feature>
<evidence type="ECO:0000259" key="4">
    <source>
        <dbReference type="Pfam" id="PF16861"/>
    </source>
</evidence>
<dbReference type="Pfam" id="PF16861">
    <property type="entry name" value="Carbam_trans_C"/>
    <property type="match status" value="1"/>
</dbReference>
<evidence type="ECO:0008006" key="7">
    <source>
        <dbReference type="Google" id="ProtNLM"/>
    </source>
</evidence>
<reference evidence="5 6" key="1">
    <citation type="submission" date="2018-03" db="EMBL/GenBank/DDBJ databases">
        <title>Ahniella affigens gen. nov., sp. nov., a gammaproteobacterium isolated from sandy soil near a stream.</title>
        <authorList>
            <person name="Ko Y."/>
            <person name="Kim J.-H."/>
        </authorList>
    </citation>
    <scope>NUCLEOTIDE SEQUENCE [LARGE SCALE GENOMIC DNA]</scope>
    <source>
        <strain evidence="5 6">D13</strain>
    </source>
</reference>
<dbReference type="InterPro" id="IPR038152">
    <property type="entry name" value="Carbam_trans_C_sf"/>
</dbReference>
<dbReference type="Proteomes" id="UP000241074">
    <property type="component" value="Chromosome"/>
</dbReference>
<comment type="similarity">
    <text evidence="1">Belongs to the NodU/CmcH family.</text>
</comment>
<proteinExistence type="inferred from homology"/>
<name>A0A2P1PYI4_9GAMM</name>
<evidence type="ECO:0000259" key="3">
    <source>
        <dbReference type="Pfam" id="PF02543"/>
    </source>
</evidence>
<feature type="domain" description="Carbamoyltransferase C-terminal" evidence="4">
    <location>
        <begin position="450"/>
        <end position="635"/>
    </location>
</feature>
<feature type="domain" description="Carbamoyltransferase" evidence="3">
    <location>
        <begin position="185"/>
        <end position="402"/>
    </location>
</feature>
<accession>A0A2P1PYI4</accession>
<evidence type="ECO:0000313" key="6">
    <source>
        <dbReference type="Proteomes" id="UP000241074"/>
    </source>
</evidence>
<dbReference type="PANTHER" id="PTHR34847">
    <property type="entry name" value="NODULATION PROTEIN U"/>
    <property type="match status" value="1"/>
</dbReference>
<dbReference type="InterPro" id="IPR051338">
    <property type="entry name" value="NodU/CmcH_Carbamoyltrnsfr"/>
</dbReference>
<dbReference type="InterPro" id="IPR043129">
    <property type="entry name" value="ATPase_NBD"/>
</dbReference>